<feature type="transmembrane region" description="Helical" evidence="1">
    <location>
        <begin position="106"/>
        <end position="133"/>
    </location>
</feature>
<accession>A0A1V6MHY7</accession>
<comment type="caution">
    <text evidence="2">The sequence shown here is derived from an EMBL/GenBank/DDBJ whole genome shotgun (WGS) entry which is preliminary data.</text>
</comment>
<dbReference type="STRING" id="114686.BM536_037190"/>
<keyword evidence="1" id="KW-0812">Transmembrane</keyword>
<dbReference type="OrthoDB" id="4067320at2"/>
<sequence length="189" mass="20202">MGRRDPCLTHYTEMLPVITPWLWRGLLGVQRQLRKNRFRSVGRPTDMTIPFDGDRRSGAPASALCWCRSAAAVRAWSNRTWAQPSTASRSSTSPSRLLDHRTAASVLLLLLLLTLVLVLVLLAALVLLTLLAASGHVTLSEGRGASGRSRRHGAIGAEIPTAAAGRLLGGCTASAARGSRMLTAGLPCR</sequence>
<dbReference type="EMBL" id="MPOH02000031">
    <property type="protein sequence ID" value="OQD51927.1"/>
    <property type="molecule type" value="Genomic_DNA"/>
</dbReference>
<keyword evidence="1" id="KW-1133">Transmembrane helix</keyword>
<reference evidence="3" key="1">
    <citation type="submission" date="2016-11" db="EMBL/GenBank/DDBJ databases">
        <authorList>
            <person name="Schniete J.K."/>
            <person name="Salih T."/>
            <person name="Algora Gallardo L."/>
            <person name="Martinez Fernandez S."/>
            <person name="Herron P.R."/>
        </authorList>
    </citation>
    <scope>NUCLEOTIDE SEQUENCE [LARGE SCALE GENOMIC DNA]</scope>
    <source>
        <strain evidence="3">DSM 41896</strain>
    </source>
</reference>
<dbReference type="AlphaFoldDB" id="A0A1V6MHY7"/>
<protein>
    <submittedName>
        <fullName evidence="2">Uncharacterized protein</fullName>
    </submittedName>
</protein>
<evidence type="ECO:0000313" key="2">
    <source>
        <dbReference type="EMBL" id="OQD51927.1"/>
    </source>
</evidence>
<dbReference type="Proteomes" id="UP000184286">
    <property type="component" value="Unassembled WGS sequence"/>
</dbReference>
<proteinExistence type="predicted"/>
<dbReference type="RefSeq" id="WP_073499784.1">
    <property type="nucleotide sequence ID" value="NZ_MPOH02000031.1"/>
</dbReference>
<keyword evidence="1" id="KW-0472">Membrane</keyword>
<gene>
    <name evidence="2" type="ORF">BM536_037190</name>
</gene>
<evidence type="ECO:0000313" key="3">
    <source>
        <dbReference type="Proteomes" id="UP000184286"/>
    </source>
</evidence>
<name>A0A1V6MHY7_9ACTN</name>
<reference evidence="2 3" key="2">
    <citation type="submission" date="2017-02" db="EMBL/GenBank/DDBJ databases">
        <title>Draft genome sequence of Streptomyces phaeoluteigriseus type strain DSM41896.</title>
        <authorList>
            <person name="Salih T.S."/>
            <person name="Algora Gallardo L."/>
            <person name="Melo Santos T."/>
            <person name="Filgueira Martinez S."/>
            <person name="Herron P.R."/>
        </authorList>
    </citation>
    <scope>NUCLEOTIDE SEQUENCE [LARGE SCALE GENOMIC DNA]</scope>
    <source>
        <strain evidence="2 3">DSM 41896</strain>
    </source>
</reference>
<evidence type="ECO:0000256" key="1">
    <source>
        <dbReference type="SAM" id="Phobius"/>
    </source>
</evidence>
<organism evidence="2 3">
    <name type="scientific">Streptomyces phaeoluteigriseus</name>
    <dbReference type="NCBI Taxonomy" id="114686"/>
    <lineage>
        <taxon>Bacteria</taxon>
        <taxon>Bacillati</taxon>
        <taxon>Actinomycetota</taxon>
        <taxon>Actinomycetes</taxon>
        <taxon>Kitasatosporales</taxon>
        <taxon>Streptomycetaceae</taxon>
        <taxon>Streptomyces</taxon>
        <taxon>Streptomyces aurantiacus group</taxon>
    </lineage>
</organism>